<dbReference type="Proteomes" id="UP000663879">
    <property type="component" value="Unassembled WGS sequence"/>
</dbReference>
<name>A0A813VT02_9BILA</name>
<feature type="region of interest" description="Disordered" evidence="2">
    <location>
        <begin position="148"/>
        <end position="167"/>
    </location>
</feature>
<feature type="compositionally biased region" description="Polar residues" evidence="2">
    <location>
        <begin position="426"/>
        <end position="435"/>
    </location>
</feature>
<dbReference type="InterPro" id="IPR035915">
    <property type="entry name" value="Plakin_repeat_sf"/>
</dbReference>
<accession>A0A813VT02</accession>
<sequence length="1865" mass="215856">MSSPSKLYNETSTTTNSRQEVVQTASFRFEVRVITHQRVKTTKSSTVSSYSSISNLRSDLIDKAPLQLNTITNSSSSSSSSCKKSLLYSSHESLNKKPNNLTPIILPIRIDEQTSSRTFNLTDNLQSNIKFDVTLKPSLCIRNERLDATSSPSSSLSTNNKNNQSEFEQIDCKNFEKKIQDVEYGHSDNNNYGKLLYQNETFKRKFEQIKSKYKDLADICKFFSHSVNSADEMGGVVDRISSALCAIETQLEAQSFDKLENIEQMKLEMDIIGNLKPLFKANENELSNLKLFNNKLHTKAKEFTSIHLTDKNQSIVSDLKKLDDLVRHLDERWCRASFDYTTRRNKLKECLNTYQNYILAQKSIRISDDSSNNSNSNLNSNNNSNNESTLSQIQSKESTSLKSNINKHHVNNDSIKNTNENRKLTLDNTKSPLSANNHHHHHHHQNHKLRNYSFKMSTETLGTFNYYKSSLISDYRLTLTDLYELNLIDQTNGLIINPLNGNRLALAEAIRTELVHTEINEIYNTFIESRDNYKKSKITINEAIRICILDPLENSIYLSSINPDLKINLYEAAKRNLILKPLTLSDAFIRNLIQKNGLVRNPLDNNLYEFKSLIYNLELSFFDFDTKHIVDPCDTQKKLLSLREAIQLGFILPDSFQINLNYKNLSTFKPSKFINIYDAFFIKDLNPSSPSVFGLLLYKPIVTNTYIKTNCKRDRIGLMEAINLKIIDLNNKTYNLWDSKIIKNKISLEEAVYKYKYVDYDLLDLLMTPIGLKKSGRNLTILDCINDMTIVLDRQLYKNPINNELMLFDSHLCRSIVGEEILLKIKKLVSKIIVKSFLLSNFNTNKKSSDTKIKRDKIMRKSIQTQVTTNSNDKSKSFILDYVILKRLIRTESLDWKEFSKKITIEDAQAMGLLDLERGVYYDEYNNLILSIDQAIDLGLIGVKQNDKITDEDDNSNELINSNNKKVCSHRSTTLAIHSIKNVLTGEYCSINEAIKSGLLDENKLFYINNMNGEKMDLTRAYLNDYVKGEFFPNSSSQNLLIKNKSATKSIVKRDLNGNVTLVELEEKYLNIKAIYDPKTKRFLNIQQAVNNQIFDETTGLYKDPLNNKQYSLNEACLLGLVITDTTKSLEKSPSSILVIDIDDKNKNDVKINSFYSNKEIRVKDKTILFEVTESEEIKFKNLVERIEQVVDDNDSNSSSSEVCLRKSKNSKTILERRISNFIQDKIENETLVINDVRHSAMLDIDGVTHVHKKEVSIDEEQDEEINLSKINLEHQNKTLIKIDDNFQERLDLSQNSDESNFNFDKRSTKIKMSESKGYYRLDKLEHRIEFSQKFEIISVLDPFTGLKYNTDKILELEIINEKTSEFKLPSQDKCLSIDEAIDLGYCKVNLLGQVYEETSEAYGFISNIKTSQNLKDNTITNVEAKDSNENNGVENKSRNEHLFEALFAQINDINKNIYNVQNDLSKQNRINDSIDDLTKRLSELNLCRDNLNKIKDMFNQNFTLTKELFKIEPKSIHFDELRTKHKNIDSNIKKINNELESRVKNLKDILETFEMLKNKFNNFIEITDRDNKCLENVQFNTYPIIDMLTLNKNQENLLQIEKDLKSRLPDLKHLQDYTKKSNDLLIKNDHLLNEFRLNQENKTPDLINNNNSKNKNSLLNKLAESYLIQVKHKYDNLLNKIELLHNLNVKYHEAFDLITSIDSECNSIESQLNIECRKLPTLSNNQKEIELVCQKFKKLSHDLELLKPNLKQLKTTEDTIKNLNTNLNSFKSNELNDRLESLETRITNNQQFLQDQLKSKQNDQELFENLQENLNLKNYNPIETSKIIDNLKNNELVHNKDHLENLIVLNECLNTFNLNLNKIE</sequence>
<dbReference type="SUPFAM" id="SSF75399">
    <property type="entry name" value="Plakin repeat"/>
    <property type="match status" value="2"/>
</dbReference>
<feature type="compositionally biased region" description="Low complexity" evidence="2">
    <location>
        <begin position="150"/>
        <end position="165"/>
    </location>
</feature>
<keyword evidence="4" id="KW-1185">Reference proteome</keyword>
<dbReference type="Gene3D" id="3.90.1290.10">
    <property type="entry name" value="Plakin repeat"/>
    <property type="match status" value="3"/>
</dbReference>
<dbReference type="SMART" id="SM00250">
    <property type="entry name" value="PLEC"/>
    <property type="match status" value="5"/>
</dbReference>
<dbReference type="GO" id="GO:0005856">
    <property type="term" value="C:cytoskeleton"/>
    <property type="evidence" value="ECO:0007669"/>
    <property type="project" value="InterPro"/>
</dbReference>
<evidence type="ECO:0000313" key="4">
    <source>
        <dbReference type="Proteomes" id="UP000663879"/>
    </source>
</evidence>
<keyword evidence="1" id="KW-0175">Coiled coil</keyword>
<feature type="coiled-coil region" evidence="1">
    <location>
        <begin position="1519"/>
        <end position="1557"/>
    </location>
</feature>
<protein>
    <submittedName>
        <fullName evidence="3">Uncharacterized protein</fullName>
    </submittedName>
</protein>
<evidence type="ECO:0000313" key="3">
    <source>
        <dbReference type="EMBL" id="CAF0847683.1"/>
    </source>
</evidence>
<gene>
    <name evidence="3" type="ORF">OXX778_LOCUS8783</name>
</gene>
<feature type="region of interest" description="Disordered" evidence="2">
    <location>
        <begin position="368"/>
        <end position="449"/>
    </location>
</feature>
<feature type="coiled-coil region" evidence="1">
    <location>
        <begin position="1754"/>
        <end position="1814"/>
    </location>
</feature>
<evidence type="ECO:0000256" key="1">
    <source>
        <dbReference type="SAM" id="Coils"/>
    </source>
</evidence>
<reference evidence="3" key="1">
    <citation type="submission" date="2021-02" db="EMBL/GenBank/DDBJ databases">
        <authorList>
            <person name="Nowell W R."/>
        </authorList>
    </citation>
    <scope>NUCLEOTIDE SEQUENCE</scope>
    <source>
        <strain evidence="3">Ploen Becks lab</strain>
    </source>
</reference>
<dbReference type="InterPro" id="IPR001101">
    <property type="entry name" value="Plectin_repeat"/>
</dbReference>
<comment type="caution">
    <text evidence="3">The sequence shown here is derived from an EMBL/GenBank/DDBJ whole genome shotgun (WGS) entry which is preliminary data.</text>
</comment>
<organism evidence="3 4">
    <name type="scientific">Brachionus calyciflorus</name>
    <dbReference type="NCBI Taxonomy" id="104777"/>
    <lineage>
        <taxon>Eukaryota</taxon>
        <taxon>Metazoa</taxon>
        <taxon>Spiralia</taxon>
        <taxon>Gnathifera</taxon>
        <taxon>Rotifera</taxon>
        <taxon>Eurotatoria</taxon>
        <taxon>Monogononta</taxon>
        <taxon>Pseudotrocha</taxon>
        <taxon>Ploima</taxon>
        <taxon>Brachionidae</taxon>
        <taxon>Brachionus</taxon>
    </lineage>
</organism>
<dbReference type="OrthoDB" id="2250192at2759"/>
<feature type="compositionally biased region" description="Basic residues" evidence="2">
    <location>
        <begin position="437"/>
        <end position="449"/>
    </location>
</feature>
<feature type="compositionally biased region" description="Low complexity" evidence="2">
    <location>
        <begin position="369"/>
        <end position="391"/>
    </location>
</feature>
<dbReference type="EMBL" id="CAJNOC010001240">
    <property type="protein sequence ID" value="CAF0847683.1"/>
    <property type="molecule type" value="Genomic_DNA"/>
</dbReference>
<feature type="compositionally biased region" description="Polar residues" evidence="2">
    <location>
        <begin position="392"/>
        <end position="404"/>
    </location>
</feature>
<proteinExistence type="predicted"/>
<evidence type="ECO:0000256" key="2">
    <source>
        <dbReference type="SAM" id="MobiDB-lite"/>
    </source>
</evidence>
<feature type="non-terminal residue" evidence="3">
    <location>
        <position position="1"/>
    </location>
</feature>